<keyword evidence="2" id="KW-0472">Membrane</keyword>
<keyword evidence="2" id="KW-0812">Transmembrane</keyword>
<comment type="caution">
    <text evidence="3">The sequence shown here is derived from an EMBL/GenBank/DDBJ whole genome shotgun (WGS) entry which is preliminary data.</text>
</comment>
<organism evidence="3 4">
    <name type="scientific">Pseudoneurospora amorphoporcata</name>
    <dbReference type="NCBI Taxonomy" id="241081"/>
    <lineage>
        <taxon>Eukaryota</taxon>
        <taxon>Fungi</taxon>
        <taxon>Dikarya</taxon>
        <taxon>Ascomycota</taxon>
        <taxon>Pezizomycotina</taxon>
        <taxon>Sordariomycetes</taxon>
        <taxon>Sordariomycetidae</taxon>
        <taxon>Sordariales</taxon>
        <taxon>Sordariaceae</taxon>
        <taxon>Pseudoneurospora</taxon>
    </lineage>
</organism>
<sequence>MDSLRLLIKLDTQTLRNWPTIPSFLTILLLSLLSLLTTFLTNWRPPSLLQSIRLANSKLPQFFTDRYRFYNKGIHSSKTGNLSFFFGKHHLTGLSGVEARRAFFENKAVDMTKRSAVFLTVTAPTLEDAKPDKWFARYLFGFMKNEQLEKSIPLVVTDVRATHDQLALTSSPLPNRHQRGHNRPVRLDLQASLPTNHAHPGHLILGLFLLSHALQISEMVRDNRQIYLSHPDYLPRLPTLNHFKTTASAQLYFAVKDEFEHRQKKKKEKKKIHSWQYSRSLSLSPISWACNPKGRHMSEAPETNRSNHTSSGPDTPVRLKYKLREQQ</sequence>
<reference evidence="3" key="1">
    <citation type="journal article" date="2023" name="Mol. Phylogenet. Evol.">
        <title>Genome-scale phylogeny and comparative genomics of the fungal order Sordariales.</title>
        <authorList>
            <person name="Hensen N."/>
            <person name="Bonometti L."/>
            <person name="Westerberg I."/>
            <person name="Brannstrom I.O."/>
            <person name="Guillou S."/>
            <person name="Cros-Aarteil S."/>
            <person name="Calhoun S."/>
            <person name="Haridas S."/>
            <person name="Kuo A."/>
            <person name="Mondo S."/>
            <person name="Pangilinan J."/>
            <person name="Riley R."/>
            <person name="LaButti K."/>
            <person name="Andreopoulos B."/>
            <person name="Lipzen A."/>
            <person name="Chen C."/>
            <person name="Yan M."/>
            <person name="Daum C."/>
            <person name="Ng V."/>
            <person name="Clum A."/>
            <person name="Steindorff A."/>
            <person name="Ohm R.A."/>
            <person name="Martin F."/>
            <person name="Silar P."/>
            <person name="Natvig D.O."/>
            <person name="Lalanne C."/>
            <person name="Gautier V."/>
            <person name="Ament-Velasquez S.L."/>
            <person name="Kruys A."/>
            <person name="Hutchinson M.I."/>
            <person name="Powell A.J."/>
            <person name="Barry K."/>
            <person name="Miller A.N."/>
            <person name="Grigoriev I.V."/>
            <person name="Debuchy R."/>
            <person name="Gladieux P."/>
            <person name="Hiltunen Thoren M."/>
            <person name="Johannesson H."/>
        </authorList>
    </citation>
    <scope>NUCLEOTIDE SEQUENCE</scope>
    <source>
        <strain evidence="3">CBS 626.80</strain>
    </source>
</reference>
<dbReference type="EMBL" id="MU859097">
    <property type="protein sequence ID" value="KAK3953971.1"/>
    <property type="molecule type" value="Genomic_DNA"/>
</dbReference>
<evidence type="ECO:0000256" key="2">
    <source>
        <dbReference type="SAM" id="Phobius"/>
    </source>
</evidence>
<accession>A0AAN6NXZ4</accession>
<dbReference type="AlphaFoldDB" id="A0AAN6NXZ4"/>
<dbReference type="Proteomes" id="UP001303222">
    <property type="component" value="Unassembled WGS sequence"/>
</dbReference>
<proteinExistence type="predicted"/>
<feature type="compositionally biased region" description="Polar residues" evidence="1">
    <location>
        <begin position="301"/>
        <end position="313"/>
    </location>
</feature>
<reference evidence="3" key="2">
    <citation type="submission" date="2023-06" db="EMBL/GenBank/DDBJ databases">
        <authorList>
            <consortium name="Lawrence Berkeley National Laboratory"/>
            <person name="Mondo S.J."/>
            <person name="Hensen N."/>
            <person name="Bonometti L."/>
            <person name="Westerberg I."/>
            <person name="Brannstrom I.O."/>
            <person name="Guillou S."/>
            <person name="Cros-Aarteil S."/>
            <person name="Calhoun S."/>
            <person name="Haridas S."/>
            <person name="Kuo A."/>
            <person name="Pangilinan J."/>
            <person name="Riley R."/>
            <person name="Labutti K."/>
            <person name="Andreopoulos B."/>
            <person name="Lipzen A."/>
            <person name="Chen C."/>
            <person name="Yanf M."/>
            <person name="Daum C."/>
            <person name="Ng V."/>
            <person name="Clum A."/>
            <person name="Steindorff A."/>
            <person name="Ohm R."/>
            <person name="Martin F."/>
            <person name="Silar P."/>
            <person name="Natvig D."/>
            <person name="Lalanne C."/>
            <person name="Gautier V."/>
            <person name="Ament-Velasquez S.L."/>
            <person name="Kruys A."/>
            <person name="Hutchinson M.I."/>
            <person name="Powell A.J."/>
            <person name="Barry K."/>
            <person name="Miller A.N."/>
            <person name="Grigoriev I.V."/>
            <person name="Debuchy R."/>
            <person name="Gladieux P."/>
            <person name="Thoren M.H."/>
            <person name="Johannesson H."/>
        </authorList>
    </citation>
    <scope>NUCLEOTIDE SEQUENCE</scope>
    <source>
        <strain evidence="3">CBS 626.80</strain>
    </source>
</reference>
<gene>
    <name evidence="3" type="ORF">QBC32DRAFT_312496</name>
</gene>
<evidence type="ECO:0000313" key="4">
    <source>
        <dbReference type="Proteomes" id="UP001303222"/>
    </source>
</evidence>
<evidence type="ECO:0000256" key="1">
    <source>
        <dbReference type="SAM" id="MobiDB-lite"/>
    </source>
</evidence>
<evidence type="ECO:0000313" key="3">
    <source>
        <dbReference type="EMBL" id="KAK3953971.1"/>
    </source>
</evidence>
<keyword evidence="4" id="KW-1185">Reference proteome</keyword>
<keyword evidence="2" id="KW-1133">Transmembrane helix</keyword>
<feature type="region of interest" description="Disordered" evidence="1">
    <location>
        <begin position="292"/>
        <end position="327"/>
    </location>
</feature>
<protein>
    <submittedName>
        <fullName evidence="3">Uncharacterized protein</fullName>
    </submittedName>
</protein>
<feature type="transmembrane region" description="Helical" evidence="2">
    <location>
        <begin position="20"/>
        <end position="43"/>
    </location>
</feature>
<name>A0AAN6NXZ4_9PEZI</name>